<dbReference type="EMBL" id="QJKJ01013014">
    <property type="protein sequence ID" value="RDX67404.1"/>
    <property type="molecule type" value="Genomic_DNA"/>
</dbReference>
<dbReference type="OrthoDB" id="6932368at2759"/>
<dbReference type="AlphaFoldDB" id="A0A371EN48"/>
<dbReference type="InterPro" id="IPR043502">
    <property type="entry name" value="DNA/RNA_pol_sf"/>
</dbReference>
<reference evidence="1" key="1">
    <citation type="submission" date="2018-05" db="EMBL/GenBank/DDBJ databases">
        <title>Draft genome of Mucuna pruriens seed.</title>
        <authorList>
            <person name="Nnadi N.E."/>
            <person name="Vos R."/>
            <person name="Hasami M.H."/>
            <person name="Devisetty U.K."/>
            <person name="Aguiy J.C."/>
        </authorList>
    </citation>
    <scope>NUCLEOTIDE SEQUENCE [LARGE SCALE GENOMIC DNA]</scope>
    <source>
        <strain evidence="1">JCA_2017</strain>
    </source>
</reference>
<name>A0A371EN48_MUCPR</name>
<dbReference type="Gene3D" id="3.30.70.270">
    <property type="match status" value="1"/>
</dbReference>
<accession>A0A371EN48</accession>
<evidence type="ECO:0000313" key="1">
    <source>
        <dbReference type="EMBL" id="RDX67404.1"/>
    </source>
</evidence>
<dbReference type="InterPro" id="IPR043128">
    <property type="entry name" value="Rev_trsase/Diguanyl_cyclase"/>
</dbReference>
<dbReference type="Proteomes" id="UP000257109">
    <property type="component" value="Unassembled WGS sequence"/>
</dbReference>
<dbReference type="InterPro" id="IPR053134">
    <property type="entry name" value="RNA-dir_DNA_polymerase"/>
</dbReference>
<dbReference type="SUPFAM" id="SSF56672">
    <property type="entry name" value="DNA/RNA polymerases"/>
    <property type="match status" value="1"/>
</dbReference>
<sequence>MQLGACVDRKALSEATIPDKVVTWCFVLSKLDLKSRYHQIRVWEEDILKTMFRTHEGHYKYWVMPFVDSKAITSPSVITSAANIERQPICG</sequence>
<organism evidence="1 2">
    <name type="scientific">Mucuna pruriens</name>
    <name type="common">Velvet bean</name>
    <name type="synonym">Dolichos pruriens</name>
    <dbReference type="NCBI Taxonomy" id="157652"/>
    <lineage>
        <taxon>Eukaryota</taxon>
        <taxon>Viridiplantae</taxon>
        <taxon>Streptophyta</taxon>
        <taxon>Embryophyta</taxon>
        <taxon>Tracheophyta</taxon>
        <taxon>Spermatophyta</taxon>
        <taxon>Magnoliopsida</taxon>
        <taxon>eudicotyledons</taxon>
        <taxon>Gunneridae</taxon>
        <taxon>Pentapetalae</taxon>
        <taxon>rosids</taxon>
        <taxon>fabids</taxon>
        <taxon>Fabales</taxon>
        <taxon>Fabaceae</taxon>
        <taxon>Papilionoideae</taxon>
        <taxon>50 kb inversion clade</taxon>
        <taxon>NPAAA clade</taxon>
        <taxon>indigoferoid/millettioid clade</taxon>
        <taxon>Phaseoleae</taxon>
        <taxon>Mucuna</taxon>
    </lineage>
</organism>
<proteinExistence type="predicted"/>
<feature type="non-terminal residue" evidence="1">
    <location>
        <position position="1"/>
    </location>
</feature>
<keyword evidence="2" id="KW-1185">Reference proteome</keyword>
<dbReference type="PANTHER" id="PTHR24559:SF450">
    <property type="entry name" value="RNA-DIRECTED DNA POLYMERASE HOMOLOG"/>
    <property type="match status" value="1"/>
</dbReference>
<gene>
    <name evidence="1" type="primary">pol</name>
    <name evidence="1" type="ORF">CR513_53729</name>
</gene>
<protein>
    <submittedName>
        <fullName evidence="1">Retrovirus-related Pol polyprotein</fullName>
    </submittedName>
</protein>
<dbReference type="Gene3D" id="3.10.10.10">
    <property type="entry name" value="HIV Type 1 Reverse Transcriptase, subunit A, domain 1"/>
    <property type="match status" value="1"/>
</dbReference>
<evidence type="ECO:0000313" key="2">
    <source>
        <dbReference type="Proteomes" id="UP000257109"/>
    </source>
</evidence>
<comment type="caution">
    <text evidence="1">The sequence shown here is derived from an EMBL/GenBank/DDBJ whole genome shotgun (WGS) entry which is preliminary data.</text>
</comment>
<dbReference type="PANTHER" id="PTHR24559">
    <property type="entry name" value="TRANSPOSON TY3-I GAG-POL POLYPROTEIN"/>
    <property type="match status" value="1"/>
</dbReference>